<dbReference type="AlphaFoldDB" id="A0AA35LMW1"/>
<gene>
    <name evidence="1" type="ORF">PODLI_1B034592</name>
</gene>
<evidence type="ECO:0000313" key="2">
    <source>
        <dbReference type="Proteomes" id="UP001178461"/>
    </source>
</evidence>
<organism evidence="1 2">
    <name type="scientific">Podarcis lilfordi</name>
    <name type="common">Lilford's wall lizard</name>
    <dbReference type="NCBI Taxonomy" id="74358"/>
    <lineage>
        <taxon>Eukaryota</taxon>
        <taxon>Metazoa</taxon>
        <taxon>Chordata</taxon>
        <taxon>Craniata</taxon>
        <taxon>Vertebrata</taxon>
        <taxon>Euteleostomi</taxon>
        <taxon>Lepidosauria</taxon>
        <taxon>Squamata</taxon>
        <taxon>Bifurcata</taxon>
        <taxon>Unidentata</taxon>
        <taxon>Episquamata</taxon>
        <taxon>Laterata</taxon>
        <taxon>Lacertibaenia</taxon>
        <taxon>Lacertidae</taxon>
        <taxon>Podarcis</taxon>
    </lineage>
</organism>
<dbReference type="Proteomes" id="UP001178461">
    <property type="component" value="Chromosome 16"/>
</dbReference>
<sequence>MDVFSSTSLEHNNPGYIGLVHSMPSWERNSIAWGGHTQSCRIVQMTRSTICSKIHRKIHSKIHSKTQRIE</sequence>
<protein>
    <submittedName>
        <fullName evidence="1">Uncharacterized protein</fullName>
    </submittedName>
</protein>
<keyword evidence="2" id="KW-1185">Reference proteome</keyword>
<dbReference type="EMBL" id="OX395143">
    <property type="protein sequence ID" value="CAI5798464.1"/>
    <property type="molecule type" value="Genomic_DNA"/>
</dbReference>
<name>A0AA35LMW1_9SAUR</name>
<feature type="non-terminal residue" evidence="1">
    <location>
        <position position="70"/>
    </location>
</feature>
<reference evidence="1" key="1">
    <citation type="submission" date="2022-12" db="EMBL/GenBank/DDBJ databases">
        <authorList>
            <person name="Alioto T."/>
            <person name="Alioto T."/>
            <person name="Gomez Garrido J."/>
        </authorList>
    </citation>
    <scope>NUCLEOTIDE SEQUENCE</scope>
</reference>
<proteinExistence type="predicted"/>
<evidence type="ECO:0000313" key="1">
    <source>
        <dbReference type="EMBL" id="CAI5798464.1"/>
    </source>
</evidence>
<accession>A0AA35LMW1</accession>